<dbReference type="GO" id="GO:0140359">
    <property type="term" value="F:ABC-type transporter activity"/>
    <property type="evidence" value="ECO:0007669"/>
    <property type="project" value="InterPro"/>
</dbReference>
<dbReference type="InterPro" id="IPR051449">
    <property type="entry name" value="ABC-2_transporter_component"/>
</dbReference>
<evidence type="ECO:0000256" key="3">
    <source>
        <dbReference type="ARBA" id="ARBA00022692"/>
    </source>
</evidence>
<feature type="transmembrane region" description="Helical" evidence="6">
    <location>
        <begin position="183"/>
        <end position="208"/>
    </location>
</feature>
<evidence type="ECO:0000256" key="1">
    <source>
        <dbReference type="ARBA" id="ARBA00004651"/>
    </source>
</evidence>
<feature type="transmembrane region" description="Helical" evidence="6">
    <location>
        <begin position="340"/>
        <end position="358"/>
    </location>
</feature>
<feature type="domain" description="ABC-2 type transporter transmembrane" evidence="7">
    <location>
        <begin position="28"/>
        <end position="389"/>
    </location>
</feature>
<dbReference type="PANTHER" id="PTHR30294:SF29">
    <property type="entry name" value="MULTIDRUG ABC TRANSPORTER PERMEASE YBHS-RELATED"/>
    <property type="match status" value="1"/>
</dbReference>
<feature type="transmembrane region" description="Helical" evidence="6">
    <location>
        <begin position="370"/>
        <end position="392"/>
    </location>
</feature>
<protein>
    <submittedName>
        <fullName evidence="8">ABC transporter permease</fullName>
    </submittedName>
</protein>
<keyword evidence="5 6" id="KW-0472">Membrane</keyword>
<evidence type="ECO:0000313" key="9">
    <source>
        <dbReference type="Proteomes" id="UP000886879"/>
    </source>
</evidence>
<comment type="subcellular location">
    <subcellularLocation>
        <location evidence="1">Cell membrane</location>
        <topology evidence="1">Multi-pass membrane protein</topology>
    </subcellularLocation>
</comment>
<dbReference type="AlphaFoldDB" id="A0A9D0YRV3"/>
<feature type="transmembrane region" description="Helical" evidence="6">
    <location>
        <begin position="229"/>
        <end position="255"/>
    </location>
</feature>
<evidence type="ECO:0000256" key="4">
    <source>
        <dbReference type="ARBA" id="ARBA00022989"/>
    </source>
</evidence>
<keyword evidence="2" id="KW-1003">Cell membrane</keyword>
<keyword evidence="4 6" id="KW-1133">Transmembrane helix</keyword>
<dbReference type="GO" id="GO:0005886">
    <property type="term" value="C:plasma membrane"/>
    <property type="evidence" value="ECO:0007669"/>
    <property type="project" value="UniProtKB-SubCell"/>
</dbReference>
<feature type="transmembrane region" description="Helical" evidence="6">
    <location>
        <begin position="275"/>
        <end position="300"/>
    </location>
</feature>
<evidence type="ECO:0000256" key="5">
    <source>
        <dbReference type="ARBA" id="ARBA00023136"/>
    </source>
</evidence>
<reference evidence="8" key="1">
    <citation type="submission" date="2020-10" db="EMBL/GenBank/DDBJ databases">
        <authorList>
            <person name="Gilroy R."/>
        </authorList>
    </citation>
    <scope>NUCLEOTIDE SEQUENCE</scope>
    <source>
        <strain evidence="8">ChiGjej2B2-12916</strain>
    </source>
</reference>
<keyword evidence="3 6" id="KW-0812">Transmembrane</keyword>
<accession>A0A9D0YRV3</accession>
<sequence>MRQFRTILSFELKNYFKNKVFVGSTLFIVAVLAVVMFLPNLIGFFGSMGGDSSDEPTEQSVILISAPSQEMGETIAQALASAFPDQRVTWTQDDLAKIKEQVSNQEADCALVFDSLTSYTYYVYNRSLYDQTTQVANQVLVSLAQVEAMTQQGLSPDQAGEILSLQIDAKEELLGVDQAQNYWYTYIMTLALYMVIMLYGQMVASHVATEKSSRAMELLITSATPVNMMFGKVLASCIAGFVQLAVIFGSALLFYQLNLDAWGGNSVMTSLFDMPLSLLVYLLVFFVLGFLLYAFLYGAIGSTATKLEDINTSIMPLSMLFVIAFCVVMFSMGSGAVDNIAMMVCSFVPFTSPIAMFARIAMSTVPVYQIVLSISILAVSVVGIGVLSAKIYRVGVLLYGTPPKIGAILKAVWQA</sequence>
<feature type="transmembrane region" description="Helical" evidence="6">
    <location>
        <begin position="20"/>
        <end position="42"/>
    </location>
</feature>
<dbReference type="InterPro" id="IPR013525">
    <property type="entry name" value="ABC2_TM"/>
</dbReference>
<proteinExistence type="predicted"/>
<dbReference type="Proteomes" id="UP000886879">
    <property type="component" value="Unassembled WGS sequence"/>
</dbReference>
<dbReference type="EMBL" id="DVFO01000046">
    <property type="protein sequence ID" value="HIQ60884.1"/>
    <property type="molecule type" value="Genomic_DNA"/>
</dbReference>
<reference evidence="8" key="2">
    <citation type="journal article" date="2021" name="PeerJ">
        <title>Extensive microbial diversity within the chicken gut microbiome revealed by metagenomics and culture.</title>
        <authorList>
            <person name="Gilroy R."/>
            <person name="Ravi A."/>
            <person name="Getino M."/>
            <person name="Pursley I."/>
            <person name="Horton D.L."/>
            <person name="Alikhan N.F."/>
            <person name="Baker D."/>
            <person name="Gharbi K."/>
            <person name="Hall N."/>
            <person name="Watson M."/>
            <person name="Adriaenssens E.M."/>
            <person name="Foster-Nyarko E."/>
            <person name="Jarju S."/>
            <person name="Secka A."/>
            <person name="Antonio M."/>
            <person name="Oren A."/>
            <person name="Chaudhuri R.R."/>
            <person name="La Ragione R."/>
            <person name="Hildebrand F."/>
            <person name="Pallen M.J."/>
        </authorList>
    </citation>
    <scope>NUCLEOTIDE SEQUENCE</scope>
    <source>
        <strain evidence="8">ChiGjej2B2-12916</strain>
    </source>
</reference>
<evidence type="ECO:0000313" key="8">
    <source>
        <dbReference type="EMBL" id="HIQ60884.1"/>
    </source>
</evidence>
<organism evidence="8 9">
    <name type="scientific">Candidatus Enterenecus faecium</name>
    <dbReference type="NCBI Taxonomy" id="2840780"/>
    <lineage>
        <taxon>Bacteria</taxon>
        <taxon>Bacillati</taxon>
        <taxon>Bacillota</taxon>
        <taxon>Clostridia</taxon>
        <taxon>Eubacteriales</taxon>
        <taxon>Candidatus Enterenecus</taxon>
    </lineage>
</organism>
<dbReference type="PANTHER" id="PTHR30294">
    <property type="entry name" value="MEMBRANE COMPONENT OF ABC TRANSPORTER YHHJ-RELATED"/>
    <property type="match status" value="1"/>
</dbReference>
<name>A0A9D0YRV3_9FIRM</name>
<gene>
    <name evidence="8" type="ORF">IAD31_04735</name>
</gene>
<evidence type="ECO:0000259" key="7">
    <source>
        <dbReference type="Pfam" id="PF12698"/>
    </source>
</evidence>
<feature type="transmembrane region" description="Helical" evidence="6">
    <location>
        <begin position="312"/>
        <end position="334"/>
    </location>
</feature>
<comment type="caution">
    <text evidence="8">The sequence shown here is derived from an EMBL/GenBank/DDBJ whole genome shotgun (WGS) entry which is preliminary data.</text>
</comment>
<dbReference type="Pfam" id="PF12698">
    <property type="entry name" value="ABC2_membrane_3"/>
    <property type="match status" value="1"/>
</dbReference>
<evidence type="ECO:0000256" key="6">
    <source>
        <dbReference type="SAM" id="Phobius"/>
    </source>
</evidence>
<evidence type="ECO:0000256" key="2">
    <source>
        <dbReference type="ARBA" id="ARBA00022475"/>
    </source>
</evidence>